<sequence length="147" mass="16881">MKASYINDFDIWSSEFTYAIPLTVRFSDVDMYGIVNNAVIISYLEYARIEYFKVIGLMDSWMNSEATIVPVVADIQCDYVKPIQYDENLAIYVKVDTIGTSSIDIHYLGKNDNGEVVFTGRSTMVQIDKRSGKGFPWSREERLLFDN</sequence>
<evidence type="ECO:0000313" key="1">
    <source>
        <dbReference type="EMBL" id="SUJ11753.1"/>
    </source>
</evidence>
<gene>
    <name evidence="1" type="ORF">NCTC4822_02176</name>
</gene>
<accession>A0A380C4T5</accession>
<dbReference type="RefSeq" id="WP_115362111.1">
    <property type="nucleotide sequence ID" value="NZ_CP038012.1"/>
</dbReference>
<dbReference type="SUPFAM" id="SSF54637">
    <property type="entry name" value="Thioesterase/thiol ester dehydrase-isomerase"/>
    <property type="match status" value="1"/>
</dbReference>
<protein>
    <submittedName>
        <fullName evidence="1">Acyl-CoA thioesterase YbgC</fullName>
    </submittedName>
</protein>
<keyword evidence="2" id="KW-1185">Reference proteome</keyword>
<dbReference type="Pfam" id="PF13279">
    <property type="entry name" value="4HBT_2"/>
    <property type="match status" value="1"/>
</dbReference>
<dbReference type="EMBL" id="UGYZ01000002">
    <property type="protein sequence ID" value="SUJ11753.1"/>
    <property type="molecule type" value="Genomic_DNA"/>
</dbReference>
<dbReference type="OrthoDB" id="9799036at2"/>
<dbReference type="Gene3D" id="3.10.129.10">
    <property type="entry name" value="Hotdog Thioesterase"/>
    <property type="match status" value="1"/>
</dbReference>
<dbReference type="CDD" id="cd00586">
    <property type="entry name" value="4HBT"/>
    <property type="match status" value="1"/>
</dbReference>
<dbReference type="PANTHER" id="PTHR31793">
    <property type="entry name" value="4-HYDROXYBENZOYL-COA THIOESTERASE FAMILY MEMBER"/>
    <property type="match status" value="1"/>
</dbReference>
<organism evidence="1 2">
    <name type="scientific">Sporosarcina pasteurii</name>
    <name type="common">Bacillus pasteurii</name>
    <dbReference type="NCBI Taxonomy" id="1474"/>
    <lineage>
        <taxon>Bacteria</taxon>
        <taxon>Bacillati</taxon>
        <taxon>Bacillota</taxon>
        <taxon>Bacilli</taxon>
        <taxon>Bacillales</taxon>
        <taxon>Caryophanaceae</taxon>
        <taxon>Sporosarcina</taxon>
    </lineage>
</organism>
<dbReference type="InterPro" id="IPR029069">
    <property type="entry name" value="HotDog_dom_sf"/>
</dbReference>
<reference evidence="1 2" key="1">
    <citation type="submission" date="2018-06" db="EMBL/GenBank/DDBJ databases">
        <authorList>
            <consortium name="Pathogen Informatics"/>
            <person name="Doyle S."/>
        </authorList>
    </citation>
    <scope>NUCLEOTIDE SEQUENCE [LARGE SCALE GENOMIC DNA]</scope>
    <source>
        <strain evidence="2">ATCC 11859 / DSM 33 / NCIB 8841 / NCTC 4822</strain>
    </source>
</reference>
<name>A0A380C4T5_SPOPA</name>
<dbReference type="Proteomes" id="UP000254519">
    <property type="component" value="Unassembled WGS sequence"/>
</dbReference>
<dbReference type="PANTHER" id="PTHR31793:SF24">
    <property type="entry name" value="LONG-CHAIN ACYL-COA THIOESTERASE FADM"/>
    <property type="match status" value="1"/>
</dbReference>
<dbReference type="GO" id="GO:0047617">
    <property type="term" value="F:fatty acyl-CoA hydrolase activity"/>
    <property type="evidence" value="ECO:0007669"/>
    <property type="project" value="TreeGrafter"/>
</dbReference>
<dbReference type="AlphaFoldDB" id="A0A380C4T5"/>
<proteinExistence type="predicted"/>
<evidence type="ECO:0000313" key="2">
    <source>
        <dbReference type="Proteomes" id="UP000254519"/>
    </source>
</evidence>
<dbReference type="InterPro" id="IPR050563">
    <property type="entry name" value="4-hydroxybenzoyl-CoA_TE"/>
</dbReference>